<accession>A0ACC1LZG9</accession>
<keyword evidence="2" id="KW-1185">Reference proteome</keyword>
<organism evidence="1 2">
    <name type="scientific">Coemansia aciculifera</name>
    <dbReference type="NCBI Taxonomy" id="417176"/>
    <lineage>
        <taxon>Eukaryota</taxon>
        <taxon>Fungi</taxon>
        <taxon>Fungi incertae sedis</taxon>
        <taxon>Zoopagomycota</taxon>
        <taxon>Kickxellomycotina</taxon>
        <taxon>Kickxellomycetes</taxon>
        <taxon>Kickxellales</taxon>
        <taxon>Kickxellaceae</taxon>
        <taxon>Coemansia</taxon>
    </lineage>
</organism>
<dbReference type="Proteomes" id="UP001139981">
    <property type="component" value="Unassembled WGS sequence"/>
</dbReference>
<sequence>MSHIQYKFRSARDYSTTIFDGLSISVADLRQDILRDQKLDPDEHTLVITNEQTGEDYSNEQTLIPKNTTVLVRRVPYTGPRMPRAMNGGGGHHQNQQQRPAGYTAPPFTNGGGGGFAGGHAGYHRGYGPQPNAPVNQYGYRGPQGGGVNVNRNPASENNAAIQAMLEQSDEQWMHQ</sequence>
<feature type="non-terminal residue" evidence="1">
    <location>
        <position position="176"/>
    </location>
</feature>
<reference evidence="1" key="1">
    <citation type="submission" date="2022-07" db="EMBL/GenBank/DDBJ databases">
        <title>Phylogenomic reconstructions and comparative analyses of Kickxellomycotina fungi.</title>
        <authorList>
            <person name="Reynolds N.K."/>
            <person name="Stajich J.E."/>
            <person name="Barry K."/>
            <person name="Grigoriev I.V."/>
            <person name="Crous P."/>
            <person name="Smith M.E."/>
        </authorList>
    </citation>
    <scope>NUCLEOTIDE SEQUENCE</scope>
    <source>
        <strain evidence="1">CBS 190363</strain>
    </source>
</reference>
<comment type="caution">
    <text evidence="1">The sequence shown here is derived from an EMBL/GenBank/DDBJ whole genome shotgun (WGS) entry which is preliminary data.</text>
</comment>
<dbReference type="EMBL" id="JANBVB010001324">
    <property type="protein sequence ID" value="KAJ2890510.1"/>
    <property type="molecule type" value="Genomic_DNA"/>
</dbReference>
<dbReference type="EC" id="2.3.2.27" evidence="1"/>
<gene>
    <name evidence="1" type="primary">RBBP6</name>
    <name evidence="1" type="ORF">IWW38_004093</name>
</gene>
<keyword evidence="1" id="KW-0808">Transferase</keyword>
<proteinExistence type="predicted"/>
<keyword evidence="1" id="KW-0012">Acyltransferase</keyword>
<evidence type="ECO:0000313" key="1">
    <source>
        <dbReference type="EMBL" id="KAJ2890510.1"/>
    </source>
</evidence>
<name>A0ACC1LZG9_9FUNG</name>
<evidence type="ECO:0000313" key="2">
    <source>
        <dbReference type="Proteomes" id="UP001139981"/>
    </source>
</evidence>
<protein>
    <submittedName>
        <fullName evidence="1">E3 ubiquitin-protein ligase rbbp6</fullName>
        <ecNumber evidence="1">2.3.2.27</ecNumber>
    </submittedName>
</protein>